<keyword evidence="4" id="KW-0804">Transcription</keyword>
<dbReference type="PROSITE" id="PS00622">
    <property type="entry name" value="HTH_LUXR_1"/>
    <property type="match status" value="1"/>
</dbReference>
<dbReference type="SMART" id="SM00448">
    <property type="entry name" value="REC"/>
    <property type="match status" value="1"/>
</dbReference>
<protein>
    <submittedName>
        <fullName evidence="8">Response regulator</fullName>
    </submittedName>
</protein>
<evidence type="ECO:0000256" key="3">
    <source>
        <dbReference type="ARBA" id="ARBA00023125"/>
    </source>
</evidence>
<dbReference type="InterPro" id="IPR016032">
    <property type="entry name" value="Sig_transdc_resp-reg_C-effctor"/>
</dbReference>
<feature type="domain" description="Response regulatory" evidence="7">
    <location>
        <begin position="7"/>
        <end position="128"/>
    </location>
</feature>
<dbReference type="Pfam" id="PF00196">
    <property type="entry name" value="GerE"/>
    <property type="match status" value="1"/>
</dbReference>
<dbReference type="PROSITE" id="PS50110">
    <property type="entry name" value="RESPONSE_REGULATORY"/>
    <property type="match status" value="1"/>
</dbReference>
<dbReference type="InterPro" id="IPR039420">
    <property type="entry name" value="WalR-like"/>
</dbReference>
<sequence length="235" mass="24475">MTVNAVKVLLVDDEELIRFGLRAVLDAQPDVEVVGEAADGAEALGLVRSLRPDVVLMDVRMPGLDGLAATRAILRDADRGTGPAPKILVVTTFEADDYVYEALRAGADGFLLKRSRPAEVVQAVRLVAAGGSLLFPAAIRRLAAARAGHAGPAADGGAVARAGLTGREGEVLRLMARGLSNAEIGERLHLGVQTVKTHVSAVLGKLGARDRTQAVIAAYESGFVTPTPEGTADRD</sequence>
<dbReference type="InterPro" id="IPR001789">
    <property type="entry name" value="Sig_transdc_resp-reg_receiver"/>
</dbReference>
<dbReference type="PANTHER" id="PTHR43214">
    <property type="entry name" value="TWO-COMPONENT RESPONSE REGULATOR"/>
    <property type="match status" value="1"/>
</dbReference>
<evidence type="ECO:0000256" key="5">
    <source>
        <dbReference type="PROSITE-ProRule" id="PRU00169"/>
    </source>
</evidence>
<dbReference type="PRINTS" id="PR00038">
    <property type="entry name" value="HTHLUXR"/>
</dbReference>
<evidence type="ECO:0000256" key="2">
    <source>
        <dbReference type="ARBA" id="ARBA00023015"/>
    </source>
</evidence>
<dbReference type="CDD" id="cd06170">
    <property type="entry name" value="LuxR_C_like"/>
    <property type="match status" value="1"/>
</dbReference>
<dbReference type="CDD" id="cd17535">
    <property type="entry name" value="REC_NarL-like"/>
    <property type="match status" value="1"/>
</dbReference>
<dbReference type="EMBL" id="JBHYPX010000027">
    <property type="protein sequence ID" value="MFE1353348.1"/>
    <property type="molecule type" value="Genomic_DNA"/>
</dbReference>
<dbReference type="Pfam" id="PF00072">
    <property type="entry name" value="Response_reg"/>
    <property type="match status" value="1"/>
</dbReference>
<feature type="domain" description="HTH luxR-type" evidence="6">
    <location>
        <begin position="157"/>
        <end position="222"/>
    </location>
</feature>
<reference evidence="8 9" key="1">
    <citation type="submission" date="2024-09" db="EMBL/GenBank/DDBJ databases">
        <title>The Natural Products Discovery Center: Release of the First 8490 Sequenced Strains for Exploring Actinobacteria Biosynthetic Diversity.</title>
        <authorList>
            <person name="Kalkreuter E."/>
            <person name="Kautsar S.A."/>
            <person name="Yang D."/>
            <person name="Bader C.D."/>
            <person name="Teijaro C.N."/>
            <person name="Fluegel L."/>
            <person name="Davis C.M."/>
            <person name="Simpson J.R."/>
            <person name="Lauterbach L."/>
            <person name="Steele A.D."/>
            <person name="Gui C."/>
            <person name="Meng S."/>
            <person name="Li G."/>
            <person name="Viehrig K."/>
            <person name="Ye F."/>
            <person name="Su P."/>
            <person name="Kiefer A.F."/>
            <person name="Nichols A."/>
            <person name="Cepeda A.J."/>
            <person name="Yan W."/>
            <person name="Fan B."/>
            <person name="Jiang Y."/>
            <person name="Adhikari A."/>
            <person name="Zheng C.-J."/>
            <person name="Schuster L."/>
            <person name="Cowan T.M."/>
            <person name="Smanski M.J."/>
            <person name="Chevrette M.G."/>
            <person name="De Carvalho L.P.S."/>
            <person name="Shen B."/>
        </authorList>
    </citation>
    <scope>NUCLEOTIDE SEQUENCE [LARGE SCALE GENOMIC DNA]</scope>
    <source>
        <strain evidence="8 9">NPDC058753</strain>
    </source>
</reference>
<proteinExistence type="predicted"/>
<dbReference type="SMART" id="SM00421">
    <property type="entry name" value="HTH_LUXR"/>
    <property type="match status" value="1"/>
</dbReference>
<evidence type="ECO:0000259" key="7">
    <source>
        <dbReference type="PROSITE" id="PS50110"/>
    </source>
</evidence>
<keyword evidence="9" id="KW-1185">Reference proteome</keyword>
<keyword evidence="2" id="KW-0805">Transcription regulation</keyword>
<evidence type="ECO:0000256" key="1">
    <source>
        <dbReference type="ARBA" id="ARBA00022553"/>
    </source>
</evidence>
<name>A0ABW6GKU2_9ACTN</name>
<dbReference type="PANTHER" id="PTHR43214:SF24">
    <property type="entry name" value="TRANSCRIPTIONAL REGULATORY PROTEIN NARL-RELATED"/>
    <property type="match status" value="1"/>
</dbReference>
<dbReference type="PROSITE" id="PS50043">
    <property type="entry name" value="HTH_LUXR_2"/>
    <property type="match status" value="1"/>
</dbReference>
<dbReference type="InterPro" id="IPR058245">
    <property type="entry name" value="NreC/VraR/RcsB-like_REC"/>
</dbReference>
<dbReference type="Gene3D" id="3.40.50.2300">
    <property type="match status" value="1"/>
</dbReference>
<accession>A0ABW6GKU2</accession>
<dbReference type="Proteomes" id="UP001599542">
    <property type="component" value="Unassembled WGS sequence"/>
</dbReference>
<dbReference type="SUPFAM" id="SSF52172">
    <property type="entry name" value="CheY-like"/>
    <property type="match status" value="1"/>
</dbReference>
<feature type="modified residue" description="4-aspartylphosphate" evidence="5">
    <location>
        <position position="58"/>
    </location>
</feature>
<comment type="caution">
    <text evidence="8">The sequence shown here is derived from an EMBL/GenBank/DDBJ whole genome shotgun (WGS) entry which is preliminary data.</text>
</comment>
<dbReference type="SUPFAM" id="SSF46894">
    <property type="entry name" value="C-terminal effector domain of the bipartite response regulators"/>
    <property type="match status" value="1"/>
</dbReference>
<gene>
    <name evidence="8" type="ORF">ACFW6T_15315</name>
</gene>
<keyword evidence="1 5" id="KW-0597">Phosphoprotein</keyword>
<dbReference type="InterPro" id="IPR011006">
    <property type="entry name" value="CheY-like_superfamily"/>
</dbReference>
<organism evidence="8 9">
    <name type="scientific">Kitasatospora phosalacinea</name>
    <dbReference type="NCBI Taxonomy" id="2065"/>
    <lineage>
        <taxon>Bacteria</taxon>
        <taxon>Bacillati</taxon>
        <taxon>Actinomycetota</taxon>
        <taxon>Actinomycetes</taxon>
        <taxon>Kitasatosporales</taxon>
        <taxon>Streptomycetaceae</taxon>
        <taxon>Kitasatospora</taxon>
    </lineage>
</organism>
<dbReference type="RefSeq" id="WP_380326772.1">
    <property type="nucleotide sequence ID" value="NZ_JBHYPW010000035.1"/>
</dbReference>
<evidence type="ECO:0000259" key="6">
    <source>
        <dbReference type="PROSITE" id="PS50043"/>
    </source>
</evidence>
<evidence type="ECO:0000256" key="4">
    <source>
        <dbReference type="ARBA" id="ARBA00023163"/>
    </source>
</evidence>
<dbReference type="InterPro" id="IPR000792">
    <property type="entry name" value="Tscrpt_reg_LuxR_C"/>
</dbReference>
<evidence type="ECO:0000313" key="8">
    <source>
        <dbReference type="EMBL" id="MFE1353348.1"/>
    </source>
</evidence>
<evidence type="ECO:0000313" key="9">
    <source>
        <dbReference type="Proteomes" id="UP001599542"/>
    </source>
</evidence>
<keyword evidence="3" id="KW-0238">DNA-binding</keyword>